<gene>
    <name evidence="3" type="ordered locus">Dtur_0022</name>
</gene>
<dbReference type="RefSeq" id="WP_012582449.1">
    <property type="nucleotide sequence ID" value="NC_011661.1"/>
</dbReference>
<dbReference type="Gene3D" id="3.50.50.60">
    <property type="entry name" value="FAD/NAD(P)-binding domain"/>
    <property type="match status" value="2"/>
</dbReference>
<dbReference type="eggNOG" id="COG0446">
    <property type="taxonomic scope" value="Bacteria"/>
</dbReference>
<dbReference type="GO" id="GO:0016491">
    <property type="term" value="F:oxidoreductase activity"/>
    <property type="evidence" value="ECO:0000318"/>
    <property type="project" value="GO_Central"/>
</dbReference>
<accession>B8DYI1</accession>
<dbReference type="Proteomes" id="UP000007719">
    <property type="component" value="Chromosome"/>
</dbReference>
<dbReference type="Pfam" id="PF07992">
    <property type="entry name" value="Pyr_redox_2"/>
    <property type="match status" value="1"/>
</dbReference>
<dbReference type="InterPro" id="IPR023753">
    <property type="entry name" value="FAD/NAD-binding_dom"/>
</dbReference>
<dbReference type="InterPro" id="IPR051691">
    <property type="entry name" value="Metab_Enz_Cyan_OpOx_G3PDH"/>
</dbReference>
<dbReference type="KEGG" id="dtu:Dtur_0022"/>
<dbReference type="PANTHER" id="PTHR42949">
    <property type="entry name" value="ANAEROBIC GLYCEROL-3-PHOSPHATE DEHYDROGENASE SUBUNIT B"/>
    <property type="match status" value="1"/>
</dbReference>
<reference evidence="4" key="1">
    <citation type="journal article" date="2016" name="Front. Microbiol.">
        <title>The complete genome sequence of hyperthermophile Dictyoglomus turgidum DSM 6724 reveals a specialized carbohydrate fermentor.</title>
        <authorList>
            <person name="Brumm P.J."/>
            <person name="Gowda K."/>
            <person name="Robb F.T."/>
            <person name="Mead D.A."/>
        </authorList>
    </citation>
    <scope>NUCLEOTIDE SEQUENCE [LARGE SCALE GENOMIC DNA]</scope>
    <source>
        <strain evidence="4">DSM 6724 / Z-1310</strain>
    </source>
</reference>
<dbReference type="PRINTS" id="PR00469">
    <property type="entry name" value="PNDRDTASEII"/>
</dbReference>
<protein>
    <submittedName>
        <fullName evidence="3">FAD-dependent pyridine nucleotide-disulphide oxidoreductase</fullName>
    </submittedName>
</protein>
<dbReference type="InterPro" id="IPR036188">
    <property type="entry name" value="FAD/NAD-bd_sf"/>
</dbReference>
<dbReference type="EnsemblBacteria" id="ACK41363">
    <property type="protein sequence ID" value="ACK41363"/>
    <property type="gene ID" value="Dtur_0022"/>
</dbReference>
<dbReference type="PANTHER" id="PTHR42949:SF3">
    <property type="entry name" value="ANAEROBIC GLYCEROL-3-PHOSPHATE DEHYDROGENASE SUBUNIT B"/>
    <property type="match status" value="1"/>
</dbReference>
<feature type="domain" description="FAD/NAD(P)-binding" evidence="2">
    <location>
        <begin position="6"/>
        <end position="295"/>
    </location>
</feature>
<dbReference type="HOGENOM" id="CLU_030705_0_0_0"/>
<sequence length="415" mass="46296">MLKEVDIVIIGGGPAGLSAGISSGKKGKKVLILERNDELGGVLNQCIHPGFGLVYYKEELTGPEYAQRLIQEIKNLKNVEYFLNTMVLQVKEDKEVIAVNSDGLWKIKAKAVIFSTGCRERTRGNLQIPGDRPSGIYTAGTAQRLVNIEGYLPGEKILILGSGDIGLIMARRLLWEGAEVIGVVEKLPYPGGLTRNLVQCLEDYNIPLFLKHTVVEIKGKDRLEGVYIAPVDDQGNPIWEDKKFIECDTLLLSAGLIPENELLENLNIPIDIATGGPFVDQNLSTLKDGFFSCGNSLLVNDLVDYVTIQGLLAGESAVNFIEDALKIEKRIKLKISGNLRFVVPQYLSYPINLKDITFYMRVKEPQKKAKLSLKDKEKKLKEWRYPLVKPAEMIVVRIRSEDLYEVESLEFSMEG</sequence>
<evidence type="ECO:0000259" key="2">
    <source>
        <dbReference type="Pfam" id="PF07992"/>
    </source>
</evidence>
<keyword evidence="1" id="KW-0560">Oxidoreductase</keyword>
<dbReference type="EMBL" id="CP001251">
    <property type="protein sequence ID" value="ACK41363.1"/>
    <property type="molecule type" value="Genomic_DNA"/>
</dbReference>
<dbReference type="STRING" id="515635.Dtur_0022"/>
<dbReference type="InParanoid" id="B8DYI1"/>
<organism evidence="3 4">
    <name type="scientific">Dictyoglomus turgidum (strain DSM 6724 / Z-1310)</name>
    <dbReference type="NCBI Taxonomy" id="515635"/>
    <lineage>
        <taxon>Bacteria</taxon>
        <taxon>Pseudomonadati</taxon>
        <taxon>Dictyoglomota</taxon>
        <taxon>Dictyoglomia</taxon>
        <taxon>Dictyoglomales</taxon>
        <taxon>Dictyoglomaceae</taxon>
        <taxon>Dictyoglomus</taxon>
    </lineage>
</organism>
<name>B8DYI1_DICTD</name>
<keyword evidence="4" id="KW-1185">Reference proteome</keyword>
<dbReference type="SUPFAM" id="SSF51905">
    <property type="entry name" value="FAD/NAD(P)-binding domain"/>
    <property type="match status" value="1"/>
</dbReference>
<dbReference type="OrthoDB" id="9776839at2"/>
<proteinExistence type="predicted"/>
<evidence type="ECO:0000256" key="1">
    <source>
        <dbReference type="ARBA" id="ARBA00023002"/>
    </source>
</evidence>
<dbReference type="PATRIC" id="fig|515635.4.peg.22"/>
<dbReference type="PRINTS" id="PR00368">
    <property type="entry name" value="FADPNR"/>
</dbReference>
<evidence type="ECO:0000313" key="4">
    <source>
        <dbReference type="Proteomes" id="UP000007719"/>
    </source>
</evidence>
<evidence type="ECO:0000313" key="3">
    <source>
        <dbReference type="EMBL" id="ACK41363.1"/>
    </source>
</evidence>
<dbReference type="AlphaFoldDB" id="B8DYI1"/>